<evidence type="ECO:0000313" key="1">
    <source>
        <dbReference type="EMBL" id="KAI9909040.1"/>
    </source>
</evidence>
<reference evidence="1 2" key="1">
    <citation type="journal article" date="2022" name="bioRxiv">
        <title>The genome of the oomycete Peronosclerospora sorghi, a cosmopolitan pathogen of maize and sorghum, is inflated with dispersed pseudogenes.</title>
        <authorList>
            <person name="Fletcher K."/>
            <person name="Martin F."/>
            <person name="Isakeit T."/>
            <person name="Cavanaugh K."/>
            <person name="Magill C."/>
            <person name="Michelmore R."/>
        </authorList>
    </citation>
    <scope>NUCLEOTIDE SEQUENCE [LARGE SCALE GENOMIC DNA]</scope>
    <source>
        <strain evidence="1">P6</strain>
    </source>
</reference>
<dbReference type="EMBL" id="CM047586">
    <property type="protein sequence ID" value="KAI9909040.1"/>
    <property type="molecule type" value="Genomic_DNA"/>
</dbReference>
<dbReference type="Proteomes" id="UP001163321">
    <property type="component" value="Chromosome 7"/>
</dbReference>
<accession>A0ACC0VR74</accession>
<evidence type="ECO:0000313" key="2">
    <source>
        <dbReference type="Proteomes" id="UP001163321"/>
    </source>
</evidence>
<proteinExistence type="predicted"/>
<gene>
    <name evidence="1" type="ORF">PsorP6_015092</name>
</gene>
<protein>
    <submittedName>
        <fullName evidence="1">Uncharacterized protein</fullName>
    </submittedName>
</protein>
<sequence>METMFNYLDPICRIPHKSFLNVSKGKRTHGFQRKEFIIMMVFPMTLPKLWERYASLGFTYIMIFERGRALVLLNMGPQESNIAVHEFFRIPMQKDDAPHRVVLDQT</sequence>
<name>A0ACC0VR74_9STRA</name>
<keyword evidence="2" id="KW-1185">Reference proteome</keyword>
<organism evidence="1 2">
    <name type="scientific">Peronosclerospora sorghi</name>
    <dbReference type="NCBI Taxonomy" id="230839"/>
    <lineage>
        <taxon>Eukaryota</taxon>
        <taxon>Sar</taxon>
        <taxon>Stramenopiles</taxon>
        <taxon>Oomycota</taxon>
        <taxon>Peronosporomycetes</taxon>
        <taxon>Peronosporales</taxon>
        <taxon>Peronosporaceae</taxon>
        <taxon>Peronosclerospora</taxon>
    </lineage>
</organism>
<comment type="caution">
    <text evidence="1">The sequence shown here is derived from an EMBL/GenBank/DDBJ whole genome shotgun (WGS) entry which is preliminary data.</text>
</comment>